<dbReference type="Pfam" id="PF18962">
    <property type="entry name" value="Por_Secre_tail"/>
    <property type="match status" value="1"/>
</dbReference>
<evidence type="ECO:0000313" key="6">
    <source>
        <dbReference type="Proteomes" id="UP000236262"/>
    </source>
</evidence>
<accession>A0A3G6RY90</accession>
<gene>
    <name evidence="5" type="ORF">C1637_04235</name>
    <name evidence="4" type="ORF">EG342_07625</name>
</gene>
<dbReference type="AlphaFoldDB" id="A0A3G6RY90"/>
<dbReference type="Gene3D" id="2.130.10.10">
    <property type="entry name" value="YVTN repeat-like/Quinoprotein amine dehydrogenase"/>
    <property type="match status" value="1"/>
</dbReference>
<evidence type="ECO:0000259" key="3">
    <source>
        <dbReference type="Pfam" id="PF18962"/>
    </source>
</evidence>
<evidence type="ECO:0000313" key="5">
    <source>
        <dbReference type="EMBL" id="PNW15639.1"/>
    </source>
</evidence>
<dbReference type="InterPro" id="IPR015943">
    <property type="entry name" value="WD40/YVTN_repeat-like_dom_sf"/>
</dbReference>
<feature type="signal peptide" evidence="2">
    <location>
        <begin position="1"/>
        <end position="19"/>
    </location>
</feature>
<reference evidence="4 7" key="2">
    <citation type="submission" date="2018-11" db="EMBL/GenBank/DDBJ databases">
        <title>Proposal to divide the Flavobacteriaceae and reorganize its genera based on Amino Acid Identity values calculated from whole genome sequences.</title>
        <authorList>
            <person name="Nicholson A.C."/>
            <person name="Gulvik C.A."/>
            <person name="Whitney A.M."/>
            <person name="Humrighouse B.W."/>
            <person name="Bell M."/>
            <person name="Holmes B."/>
            <person name="Steigerwalt A.G."/>
            <person name="Villarma A."/>
            <person name="Sheth M."/>
            <person name="Batra D."/>
            <person name="Pryor J."/>
            <person name="Bernardet J.-F."/>
            <person name="Hugo C."/>
            <person name="Kampfer P."/>
            <person name="Newman J."/>
            <person name="McQuiston J.R."/>
        </authorList>
    </citation>
    <scope>NUCLEOTIDE SEQUENCE [LARGE SCALE GENOMIC DNA]</scope>
    <source>
        <strain evidence="4 7">KC_1864</strain>
    </source>
</reference>
<reference evidence="5 6" key="1">
    <citation type="submission" date="2018-01" db="EMBL/GenBank/DDBJ databases">
        <title>Draft genome sequences of Chryseobacterium lactis NCTC11390, Chryseobacterium oncorhynchi 701B-08, and Chryseobacterium viscerum 687B-08.</title>
        <authorList>
            <person name="Jeong J.-J."/>
            <person name="Lee Y.J."/>
            <person name="Park B."/>
            <person name="Choi I.-G."/>
            <person name="Kim K.D."/>
        </authorList>
    </citation>
    <scope>NUCLEOTIDE SEQUENCE [LARGE SCALE GENOMIC DNA]</scope>
    <source>
        <strain evidence="5 6">NCTC11390</strain>
    </source>
</reference>
<dbReference type="RefSeq" id="WP_103289136.1">
    <property type="nucleotide sequence ID" value="NZ_CP033924.1"/>
</dbReference>
<name>A0A3G6RY90_CHRLC</name>
<evidence type="ECO:0000313" key="4">
    <source>
        <dbReference type="EMBL" id="AZA81789.1"/>
    </source>
</evidence>
<proteinExistence type="predicted"/>
<dbReference type="InterPro" id="IPR031815">
    <property type="entry name" value="DUF5074"/>
</dbReference>
<evidence type="ECO:0000256" key="1">
    <source>
        <dbReference type="ARBA" id="ARBA00022729"/>
    </source>
</evidence>
<sequence length="773" mass="84171">MKKFYLFTLLFLFAFFINAQVKVQGVLRNDIPAVAKSQLKSAAAPSISFSDIKYWVGTGSNEAAFVVQWNDSKNPDALVWGFRWNGNATGADMIKAIAKEDQRLFTLLYQGTPQGIAVGGFGFDLDGQNLAALYFNGNTSTPLLPVNGIVNTTAYNFDDYTAVDANDHWQSGWMTNGYWSYWVKNPANANFGYSSVGATSRVLQNGSWDVWNFNSSFNTIPLSSTMTPVAPYVSSAALTGLMNMKNVNTVGNYTDGFFIVNEEWFGHTNGSVNFIDNNGSIDYRVYSNANNNHAFGATTQYGTIYGDKFYFVSKQAADGGDTQYTPGGRLVVANAQTMQKIASFDNIGGGDGRTFVGVNEHKGYIGASNGIYLFDIDNLAVGNVIPGTEGADLYSEQIGNMIRTSKHVFALKQQVGILVIDPNTDTVINTIPGDFQSIVQAKDGSVWAIKINTIVNVNPKTFTTQSYSIPTSTYANSWGAWNAGSFSASNTDNILYWFKAGSMWGLGSQIVKFDVNTKTFNESFITIPQQTGTYKQTPYGAALRVNPITGELIVNTTETGGHYQKNWVHTYDMNGNMINTKILNDYYWFPALTVFPDNTAPVVNNTLPSQVTVASSTTINLKTVVSDGDSFNAAIVKTVKSNSNSSVVSAGINADDELVLQPVGTGVADVVISFNSNGKVVEKTITVNSQDATLATSEIKKLNFGIYPNPATDVVYIKTEEKVINIAIYDASGKLVNTQFNNGQINVSMLPKGMYILKAVTDKAVYQQKLIKK</sequence>
<dbReference type="Proteomes" id="UP000236262">
    <property type="component" value="Unassembled WGS sequence"/>
</dbReference>
<dbReference type="KEGG" id="clac:EG342_07625"/>
<dbReference type="NCBIfam" id="TIGR04183">
    <property type="entry name" value="Por_Secre_tail"/>
    <property type="match status" value="1"/>
</dbReference>
<dbReference type="EMBL" id="PPEH01000001">
    <property type="protein sequence ID" value="PNW15639.1"/>
    <property type="molecule type" value="Genomic_DNA"/>
</dbReference>
<organism evidence="5 6">
    <name type="scientific">Chryseobacterium lactis</name>
    <dbReference type="NCBI Taxonomy" id="1241981"/>
    <lineage>
        <taxon>Bacteria</taxon>
        <taxon>Pseudomonadati</taxon>
        <taxon>Bacteroidota</taxon>
        <taxon>Flavobacteriia</taxon>
        <taxon>Flavobacteriales</taxon>
        <taxon>Weeksellaceae</taxon>
        <taxon>Chryseobacterium group</taxon>
        <taxon>Chryseobacterium</taxon>
    </lineage>
</organism>
<protein>
    <submittedName>
        <fullName evidence="4">DUF5074 domain-containing protein</fullName>
    </submittedName>
    <submittedName>
        <fullName evidence="5">Secretion protein</fullName>
    </submittedName>
</protein>
<dbReference type="EMBL" id="CP033924">
    <property type="protein sequence ID" value="AZA81789.1"/>
    <property type="molecule type" value="Genomic_DNA"/>
</dbReference>
<keyword evidence="1 2" id="KW-0732">Signal</keyword>
<feature type="domain" description="Secretion system C-terminal sorting" evidence="3">
    <location>
        <begin position="706"/>
        <end position="771"/>
    </location>
</feature>
<feature type="chain" id="PRO_5044594175" evidence="2">
    <location>
        <begin position="20"/>
        <end position="773"/>
    </location>
</feature>
<dbReference type="Proteomes" id="UP000279972">
    <property type="component" value="Chromosome"/>
</dbReference>
<keyword evidence="7" id="KW-1185">Reference proteome</keyword>
<evidence type="ECO:0000313" key="7">
    <source>
        <dbReference type="Proteomes" id="UP000279972"/>
    </source>
</evidence>
<dbReference type="OrthoDB" id="1041092at2"/>
<evidence type="ECO:0000256" key="2">
    <source>
        <dbReference type="SAM" id="SignalP"/>
    </source>
</evidence>
<dbReference type="Pfam" id="PF16819">
    <property type="entry name" value="DUF5074"/>
    <property type="match status" value="1"/>
</dbReference>
<dbReference type="InterPro" id="IPR026444">
    <property type="entry name" value="Secre_tail"/>
</dbReference>